<dbReference type="SUPFAM" id="SSF52540">
    <property type="entry name" value="P-loop containing nucleoside triphosphate hydrolases"/>
    <property type="match status" value="2"/>
</dbReference>
<evidence type="ECO:0000259" key="3">
    <source>
        <dbReference type="PROSITE" id="PS51194"/>
    </source>
</evidence>
<dbReference type="SMART" id="SM00487">
    <property type="entry name" value="DEXDc"/>
    <property type="match status" value="1"/>
</dbReference>
<gene>
    <name evidence="4" type="ORF">C4F50_11810</name>
</gene>
<keyword evidence="4" id="KW-0547">Nucleotide-binding</keyword>
<comment type="caution">
    <text evidence="4">The sequence shown here is derived from an EMBL/GenBank/DDBJ whole genome shotgun (WGS) entry which is preliminary data.</text>
</comment>
<accession>A0ABR9TLC1</accession>
<evidence type="ECO:0000313" key="5">
    <source>
        <dbReference type="Proteomes" id="UP000640614"/>
    </source>
</evidence>
<dbReference type="InterPro" id="IPR038718">
    <property type="entry name" value="SNF2-like_sf"/>
</dbReference>
<reference evidence="4 5" key="1">
    <citation type="submission" date="2018-07" db="EMBL/GenBank/DDBJ databases">
        <title>Genome assembly of strain KB82.</title>
        <authorList>
            <person name="Kukolya J."/>
            <person name="Horvath B."/>
            <person name="Nagy I."/>
            <person name="Toth A."/>
        </authorList>
    </citation>
    <scope>NUCLEOTIDE SEQUENCE [LARGE SCALE GENOMIC DNA]</scope>
    <source>
        <strain evidence="4 5">Kb82</strain>
    </source>
</reference>
<dbReference type="Proteomes" id="UP000640614">
    <property type="component" value="Unassembled WGS sequence"/>
</dbReference>
<dbReference type="Pfam" id="PF00271">
    <property type="entry name" value="Helicase_C"/>
    <property type="match status" value="1"/>
</dbReference>
<dbReference type="InterPro" id="IPR027417">
    <property type="entry name" value="P-loop_NTPase"/>
</dbReference>
<dbReference type="SMART" id="SM00490">
    <property type="entry name" value="HELICc"/>
    <property type="match status" value="1"/>
</dbReference>
<dbReference type="PROSITE" id="PS51192">
    <property type="entry name" value="HELICASE_ATP_BIND_1"/>
    <property type="match status" value="1"/>
</dbReference>
<dbReference type="InterPro" id="IPR001650">
    <property type="entry name" value="Helicase_C-like"/>
</dbReference>
<protein>
    <submittedName>
        <fullName evidence="4">ATP-dependent helicase</fullName>
    </submittedName>
</protein>
<organism evidence="4 5">
    <name type="scientific">Flavobacterium hungaricum</name>
    <dbReference type="NCBI Taxonomy" id="2082725"/>
    <lineage>
        <taxon>Bacteria</taxon>
        <taxon>Pseudomonadati</taxon>
        <taxon>Bacteroidota</taxon>
        <taxon>Flavobacteriia</taxon>
        <taxon>Flavobacteriales</taxon>
        <taxon>Flavobacteriaceae</taxon>
        <taxon>Flavobacterium</taxon>
    </lineage>
</organism>
<dbReference type="Gene3D" id="3.40.50.10810">
    <property type="entry name" value="Tandem AAA-ATPase domain"/>
    <property type="match status" value="1"/>
</dbReference>
<dbReference type="PROSITE" id="PS51194">
    <property type="entry name" value="HELICASE_CTER"/>
    <property type="match status" value="1"/>
</dbReference>
<dbReference type="InterPro" id="IPR000330">
    <property type="entry name" value="SNF2_N"/>
</dbReference>
<dbReference type="InterPro" id="IPR049730">
    <property type="entry name" value="SNF2/RAD54-like_C"/>
</dbReference>
<name>A0ABR9TLC1_9FLAO</name>
<dbReference type="Pfam" id="PF00176">
    <property type="entry name" value="SNF2-rel_dom"/>
    <property type="match status" value="1"/>
</dbReference>
<sequence length="988" mass="113932">MISILFFKPEEFPKILPKTKLLTLENPFQFCFDISFDKNLNVFLPTAYIVEGNDEIKYLNKKASTDVLKSFGLVLENLNPNTKKILTACDALKPEFIFKKFSAKVKSAKSIADLQKDSKIEFAIRQHLKFHLSSFYSLIVQEQFALSFNIGPEKDFYRSKVSVETLDFEPQIHFDKHAEGITYTLSLKENETTFLPMNRTVEILLDEPGWLLINKKLGQLKELNAKKLSPFLKKKSIEIPSKLVDNYFKSFIPEIAKKIDIEADGFEIELRDTIISCTIQPVYDFFKNCYYLNLYFDYNGYLFDASKTKKTHSFVDFTIPNEPKIIQFKRNTEESFYTDRLSEIGLTKIKNELFGSSSEIENEDPYANVQLIIENKEKLESLGFTIQNLKLESKEIIAENHLVSASQTTKEDWFDIKIIITIGSYTINFSEIIPSIKSKERLFLLPDGNYFLIPLEWFSKYSSLAKFAKTENGNLLLRKSNFTALDSIPELKSDANPVQEAVYVQSYLVKATLRPYQVEGVKWLLGHFNSNLGACLADDMGLGKTLQTLSVLVAVQEQLGFTTKTTNFDLFANETTIEREPLKTLIVLPSSLIFNWYNEAGKFTPHFSRIQYTGNDRKQLAGRLESSDLIFTSYSVVHRDISILEKYNFRYLILDESQYIKNKNSKIFKAINKINTVHKIALSGTPIENSLDDLWSQMEFINPDILGSYNFFAENFKIPIEKKQNEEVLSELKNLIQPYILRRTKEQVLKDLPELTEQIYYCDMDPEQEKLYEQEKSKARNFLLKTDGSPDKISIINTLMKLRQLSNHPKMVDASSEIDSGKYTAVTNYLESLVKGKQKAIIFSSFVTNLSFYTDWCKENKIAYCEITGETPANKREHEVKRFQEKEEPLLFFISLKAGGVGLNITKASYVLFLDPWWNPFAEKQGVGRAHRIGQLNKVNVIRFISKNTVEEKIINLQENKKLLSDSLLEESFINEEIESNLEYILSS</sequence>
<dbReference type="Gene3D" id="3.40.50.300">
    <property type="entry name" value="P-loop containing nucleotide triphosphate hydrolases"/>
    <property type="match status" value="1"/>
</dbReference>
<dbReference type="EMBL" id="PRDM01000002">
    <property type="protein sequence ID" value="MBE8725634.1"/>
    <property type="molecule type" value="Genomic_DNA"/>
</dbReference>
<evidence type="ECO:0000256" key="1">
    <source>
        <dbReference type="ARBA" id="ARBA00022801"/>
    </source>
</evidence>
<evidence type="ECO:0000313" key="4">
    <source>
        <dbReference type="EMBL" id="MBE8725634.1"/>
    </source>
</evidence>
<feature type="domain" description="Helicase ATP-binding" evidence="2">
    <location>
        <begin position="525"/>
        <end position="704"/>
    </location>
</feature>
<dbReference type="CDD" id="cd18793">
    <property type="entry name" value="SF2_C_SNF"/>
    <property type="match status" value="1"/>
</dbReference>
<proteinExistence type="predicted"/>
<keyword evidence="4" id="KW-0347">Helicase</keyword>
<dbReference type="GO" id="GO:0004386">
    <property type="term" value="F:helicase activity"/>
    <property type="evidence" value="ECO:0007669"/>
    <property type="project" value="UniProtKB-KW"/>
</dbReference>
<keyword evidence="1" id="KW-0378">Hydrolase</keyword>
<feature type="domain" description="Helicase C-terminal" evidence="3">
    <location>
        <begin position="825"/>
        <end position="986"/>
    </location>
</feature>
<keyword evidence="4" id="KW-0067">ATP-binding</keyword>
<evidence type="ECO:0000259" key="2">
    <source>
        <dbReference type="PROSITE" id="PS51192"/>
    </source>
</evidence>
<dbReference type="InterPro" id="IPR014001">
    <property type="entry name" value="Helicase_ATP-bd"/>
</dbReference>
<keyword evidence="5" id="KW-1185">Reference proteome</keyword>
<dbReference type="PANTHER" id="PTHR10799">
    <property type="entry name" value="SNF2/RAD54 HELICASE FAMILY"/>
    <property type="match status" value="1"/>
</dbReference>